<dbReference type="InterPro" id="IPR003653">
    <property type="entry name" value="Peptidase_C48_C"/>
</dbReference>
<sequence>MDDNYRYTMNECFFKIYVEKTYTRYYPVELAIELSTQQDYAELFVMDKNEDAIANIIHGFYISAALSWHMVDEVYAPINCGKEFHLVLAVIVLKERLIHVYDSLSSKRKKESPIKIQKLAVMLPTYLSDNGFYEKIERTNWSTLEAYKEKLAQQTGIVASLCVPM</sequence>
<dbReference type="GO" id="GO:0006508">
    <property type="term" value="P:proteolysis"/>
    <property type="evidence" value="ECO:0007669"/>
    <property type="project" value="UniProtKB-KW"/>
</dbReference>
<dbReference type="EMBL" id="MLFT02000004">
    <property type="protein sequence ID" value="PHT50401.1"/>
    <property type="molecule type" value="Genomic_DNA"/>
</dbReference>
<dbReference type="Gene3D" id="3.40.395.10">
    <property type="entry name" value="Adenoviral Proteinase, Chain A"/>
    <property type="match status" value="1"/>
</dbReference>
<evidence type="ECO:0000256" key="1">
    <source>
        <dbReference type="ARBA" id="ARBA00005234"/>
    </source>
</evidence>
<reference evidence="5 6" key="1">
    <citation type="journal article" date="2017" name="Genome Biol.">
        <title>New reference genome sequences of hot pepper reveal the massive evolution of plant disease-resistance genes by retroduplication.</title>
        <authorList>
            <person name="Kim S."/>
            <person name="Park J."/>
            <person name="Yeom S.I."/>
            <person name="Kim Y.M."/>
            <person name="Seo E."/>
            <person name="Kim K.T."/>
            <person name="Kim M.S."/>
            <person name="Lee J.M."/>
            <person name="Cheong K."/>
            <person name="Shin H.S."/>
            <person name="Kim S.B."/>
            <person name="Han K."/>
            <person name="Lee J."/>
            <person name="Park M."/>
            <person name="Lee H.A."/>
            <person name="Lee H.Y."/>
            <person name="Lee Y."/>
            <person name="Oh S."/>
            <person name="Lee J.H."/>
            <person name="Choi E."/>
            <person name="Choi E."/>
            <person name="Lee S.E."/>
            <person name="Jeon J."/>
            <person name="Kim H."/>
            <person name="Choi G."/>
            <person name="Song H."/>
            <person name="Lee J."/>
            <person name="Lee S.C."/>
            <person name="Kwon J.K."/>
            <person name="Lee H.Y."/>
            <person name="Koo N."/>
            <person name="Hong Y."/>
            <person name="Kim R.W."/>
            <person name="Kang W.H."/>
            <person name="Huh J.H."/>
            <person name="Kang B.C."/>
            <person name="Yang T.J."/>
            <person name="Lee Y.H."/>
            <person name="Bennetzen J.L."/>
            <person name="Choi D."/>
        </authorList>
    </citation>
    <scope>NUCLEOTIDE SEQUENCE [LARGE SCALE GENOMIC DNA]</scope>
    <source>
        <strain evidence="6">cv. PBC81</strain>
    </source>
</reference>
<feature type="domain" description="Ubiquitin-like protease family profile" evidence="4">
    <location>
        <begin position="71"/>
        <end position="128"/>
    </location>
</feature>
<dbReference type="AlphaFoldDB" id="A0A2G2WYY5"/>
<dbReference type="Pfam" id="PF02902">
    <property type="entry name" value="Peptidase_C48"/>
    <property type="match status" value="1"/>
</dbReference>
<name>A0A2G2WYY5_CAPBA</name>
<dbReference type="InterPro" id="IPR038765">
    <property type="entry name" value="Papain-like_cys_pep_sf"/>
</dbReference>
<dbReference type="GO" id="GO:0008234">
    <property type="term" value="F:cysteine-type peptidase activity"/>
    <property type="evidence" value="ECO:0007669"/>
    <property type="project" value="InterPro"/>
</dbReference>
<dbReference type="Proteomes" id="UP000224567">
    <property type="component" value="Unassembled WGS sequence"/>
</dbReference>
<accession>A0A2G2WYY5</accession>
<dbReference type="PANTHER" id="PTHR31470">
    <property type="entry name" value="CYSTEINE PROTEINASES SUPERFAMILY PROTEIN-RELATED-RELATED"/>
    <property type="match status" value="1"/>
</dbReference>
<dbReference type="SUPFAM" id="SSF54001">
    <property type="entry name" value="Cysteine proteinases"/>
    <property type="match status" value="1"/>
</dbReference>
<comment type="caution">
    <text evidence="5">The sequence shown here is derived from an EMBL/GenBank/DDBJ whole genome shotgun (WGS) entry which is preliminary data.</text>
</comment>
<gene>
    <name evidence="5" type="ORF">CQW23_10148</name>
</gene>
<keyword evidence="3" id="KW-0378">Hydrolase</keyword>
<keyword evidence="6" id="KW-1185">Reference proteome</keyword>
<protein>
    <recommendedName>
        <fullName evidence="4">Ubiquitin-like protease family profile domain-containing protein</fullName>
    </recommendedName>
</protein>
<organism evidence="5 6">
    <name type="scientific">Capsicum baccatum</name>
    <name type="common">Peruvian pepper</name>
    <dbReference type="NCBI Taxonomy" id="33114"/>
    <lineage>
        <taxon>Eukaryota</taxon>
        <taxon>Viridiplantae</taxon>
        <taxon>Streptophyta</taxon>
        <taxon>Embryophyta</taxon>
        <taxon>Tracheophyta</taxon>
        <taxon>Spermatophyta</taxon>
        <taxon>Magnoliopsida</taxon>
        <taxon>eudicotyledons</taxon>
        <taxon>Gunneridae</taxon>
        <taxon>Pentapetalae</taxon>
        <taxon>asterids</taxon>
        <taxon>lamiids</taxon>
        <taxon>Solanales</taxon>
        <taxon>Solanaceae</taxon>
        <taxon>Solanoideae</taxon>
        <taxon>Capsiceae</taxon>
        <taxon>Capsicum</taxon>
    </lineage>
</organism>
<evidence type="ECO:0000259" key="4">
    <source>
        <dbReference type="Pfam" id="PF02902"/>
    </source>
</evidence>
<dbReference type="OrthoDB" id="1939479at2759"/>
<proteinExistence type="inferred from homology"/>
<keyword evidence="2" id="KW-0645">Protease</keyword>
<reference evidence="6" key="2">
    <citation type="journal article" date="2017" name="J. Anim. Genet.">
        <title>Multiple reference genome sequences of hot pepper reveal the massive evolution of plant disease resistance genes by retroduplication.</title>
        <authorList>
            <person name="Kim S."/>
            <person name="Park J."/>
            <person name="Yeom S.-I."/>
            <person name="Kim Y.-M."/>
            <person name="Seo E."/>
            <person name="Kim K.-T."/>
            <person name="Kim M.-S."/>
            <person name="Lee J.M."/>
            <person name="Cheong K."/>
            <person name="Shin H.-S."/>
            <person name="Kim S.-B."/>
            <person name="Han K."/>
            <person name="Lee J."/>
            <person name="Park M."/>
            <person name="Lee H.-A."/>
            <person name="Lee H.-Y."/>
            <person name="Lee Y."/>
            <person name="Oh S."/>
            <person name="Lee J.H."/>
            <person name="Choi E."/>
            <person name="Choi E."/>
            <person name="Lee S.E."/>
            <person name="Jeon J."/>
            <person name="Kim H."/>
            <person name="Choi G."/>
            <person name="Song H."/>
            <person name="Lee J."/>
            <person name="Lee S.-C."/>
            <person name="Kwon J.-K."/>
            <person name="Lee H.-Y."/>
            <person name="Koo N."/>
            <person name="Hong Y."/>
            <person name="Kim R.W."/>
            <person name="Kang W.-H."/>
            <person name="Huh J.H."/>
            <person name="Kang B.-C."/>
            <person name="Yang T.-J."/>
            <person name="Lee Y.-H."/>
            <person name="Bennetzen J.L."/>
            <person name="Choi D."/>
        </authorList>
    </citation>
    <scope>NUCLEOTIDE SEQUENCE [LARGE SCALE GENOMIC DNA]</scope>
    <source>
        <strain evidence="6">cv. PBC81</strain>
    </source>
</reference>
<evidence type="ECO:0000313" key="5">
    <source>
        <dbReference type="EMBL" id="PHT50401.1"/>
    </source>
</evidence>
<evidence type="ECO:0000256" key="2">
    <source>
        <dbReference type="ARBA" id="ARBA00022670"/>
    </source>
</evidence>
<evidence type="ECO:0000313" key="6">
    <source>
        <dbReference type="Proteomes" id="UP000224567"/>
    </source>
</evidence>
<evidence type="ECO:0000256" key="3">
    <source>
        <dbReference type="ARBA" id="ARBA00022801"/>
    </source>
</evidence>
<dbReference type="PANTHER" id="PTHR31470:SF46">
    <property type="entry name" value="ULP1 PROTEASE FAMILY, C-TERMINAL CATALYTIC DOMAIN CONTAINING PROTEIN"/>
    <property type="match status" value="1"/>
</dbReference>
<comment type="similarity">
    <text evidence="1">Belongs to the peptidase C48 family.</text>
</comment>